<dbReference type="GO" id="GO:0005634">
    <property type="term" value="C:nucleus"/>
    <property type="evidence" value="ECO:0007669"/>
    <property type="project" value="TreeGrafter"/>
</dbReference>
<organism evidence="10 11">
    <name type="scientific">Araneus ventricosus</name>
    <name type="common">Orbweaver spider</name>
    <name type="synonym">Epeira ventricosa</name>
    <dbReference type="NCBI Taxonomy" id="182803"/>
    <lineage>
        <taxon>Eukaryota</taxon>
        <taxon>Metazoa</taxon>
        <taxon>Ecdysozoa</taxon>
        <taxon>Arthropoda</taxon>
        <taxon>Chelicerata</taxon>
        <taxon>Arachnida</taxon>
        <taxon>Araneae</taxon>
        <taxon>Araneomorphae</taxon>
        <taxon>Entelegynae</taxon>
        <taxon>Araneoidea</taxon>
        <taxon>Araneidae</taxon>
        <taxon>Araneus</taxon>
    </lineage>
</organism>
<dbReference type="InterPro" id="IPR057573">
    <property type="entry name" value="NOL9_N"/>
</dbReference>
<comment type="caution">
    <text evidence="10">The sequence shown here is derived from an EMBL/GenBank/DDBJ whole genome shotgun (WGS) entry which is preliminary data.</text>
</comment>
<evidence type="ECO:0000259" key="8">
    <source>
        <dbReference type="Pfam" id="PF16575"/>
    </source>
</evidence>
<keyword evidence="11" id="KW-1185">Reference proteome</keyword>
<dbReference type="Proteomes" id="UP000499080">
    <property type="component" value="Unassembled WGS sequence"/>
</dbReference>
<evidence type="ECO:0000259" key="9">
    <source>
        <dbReference type="Pfam" id="PF24419"/>
    </source>
</evidence>
<gene>
    <name evidence="10" type="ORF">AVEN_274620_1</name>
</gene>
<dbReference type="GO" id="GO:0000448">
    <property type="term" value="P:cleavage in ITS2 between 5.8S rRNA and LSU-rRNA of tricistronic rRNA transcript (SSU-rRNA, 5.8S rRNA, LSU-rRNA)"/>
    <property type="evidence" value="ECO:0007669"/>
    <property type="project" value="TreeGrafter"/>
</dbReference>
<dbReference type="AlphaFoldDB" id="A0A4Y2L4J7"/>
<dbReference type="InterPro" id="IPR045116">
    <property type="entry name" value="Clp1/Grc3"/>
</dbReference>
<dbReference type="Pfam" id="PF24419">
    <property type="entry name" value="Cupin_NOL9"/>
    <property type="match status" value="1"/>
</dbReference>
<evidence type="ECO:0000256" key="4">
    <source>
        <dbReference type="ARBA" id="ARBA00022777"/>
    </source>
</evidence>
<dbReference type="Pfam" id="PF16575">
    <property type="entry name" value="CLP1_P"/>
    <property type="match status" value="1"/>
</dbReference>
<accession>A0A4Y2L4J7</accession>
<evidence type="ECO:0000256" key="5">
    <source>
        <dbReference type="ARBA" id="ARBA00022840"/>
    </source>
</evidence>
<evidence type="ECO:0000313" key="10">
    <source>
        <dbReference type="EMBL" id="GBN09442.1"/>
    </source>
</evidence>
<feature type="region of interest" description="Disordered" evidence="7">
    <location>
        <begin position="91"/>
        <end position="123"/>
    </location>
</feature>
<dbReference type="PANTHER" id="PTHR12755:SF3">
    <property type="entry name" value="POLYNUCLEOTIDE 5'-HYDROXYL-KINASE NOL9"/>
    <property type="match status" value="1"/>
</dbReference>
<dbReference type="EMBL" id="BGPR01005355">
    <property type="protein sequence ID" value="GBN09442.1"/>
    <property type="molecule type" value="Genomic_DNA"/>
</dbReference>
<evidence type="ECO:0000256" key="2">
    <source>
        <dbReference type="ARBA" id="ARBA00022679"/>
    </source>
</evidence>
<dbReference type="GO" id="GO:0051731">
    <property type="term" value="F:polynucleotide 5'-hydroxyl-kinase activity"/>
    <property type="evidence" value="ECO:0007669"/>
    <property type="project" value="InterPro"/>
</dbReference>
<feature type="region of interest" description="Disordered" evidence="7">
    <location>
        <begin position="1"/>
        <end position="59"/>
    </location>
</feature>
<feature type="compositionally biased region" description="Basic and acidic residues" evidence="7">
    <location>
        <begin position="11"/>
        <end position="21"/>
    </location>
</feature>
<keyword evidence="3" id="KW-0547">Nucleotide-binding</keyword>
<evidence type="ECO:0000313" key="11">
    <source>
        <dbReference type="Proteomes" id="UP000499080"/>
    </source>
</evidence>
<evidence type="ECO:0000256" key="6">
    <source>
        <dbReference type="ARBA" id="ARBA00071212"/>
    </source>
</evidence>
<feature type="compositionally biased region" description="Basic and acidic residues" evidence="7">
    <location>
        <begin position="105"/>
        <end position="116"/>
    </location>
</feature>
<feature type="domain" description="Clp1 P-loop" evidence="8">
    <location>
        <begin position="319"/>
        <end position="371"/>
    </location>
</feature>
<keyword evidence="2" id="KW-0808">Transferase</keyword>
<evidence type="ECO:0000256" key="3">
    <source>
        <dbReference type="ARBA" id="ARBA00022741"/>
    </source>
</evidence>
<proteinExistence type="inferred from homology"/>
<feature type="domain" description="NOL9 N-terminal" evidence="9">
    <location>
        <begin position="147"/>
        <end position="265"/>
    </location>
</feature>
<evidence type="ECO:0000256" key="1">
    <source>
        <dbReference type="ARBA" id="ARBA00011003"/>
    </source>
</evidence>
<dbReference type="InterPro" id="IPR032319">
    <property type="entry name" value="CLP1_P"/>
</dbReference>
<dbReference type="OrthoDB" id="2405412at2759"/>
<keyword evidence="5" id="KW-0067">ATP-binding</keyword>
<sequence>MAKRKLKPRQKASDDESESQRPAKQFKKRNNSSTENISSSKEEHDSSGDSDICDLGETSCTTADDTHYESFSSFLKAFSYYYDDNDDEHTKCKGASNEGENSMIDSKRSKSHEEASHPASSSHENVVIEEIETNIRILPIPSMLSELVVLQHPASLTLHGYVEVTIWFGNIRIFGYKVQEGETIKVFSTEGTGLKKVKPSRPKQKLDIEVLKKDLKKLTCYEKINLEGFINDIGPSSVVLSVKKILLPAPLRFLEQYYPTALQTRWFRSETSEKEKNFKLCSTEKSYAINVSGDFKMLSRQVNEVVSNPDFGPRILVRGEKNMGKSTLIRYLMNSCLNNVDEVYFLDTDPGQTEYTPPGVVSIFRVTKPLLGNFE</sequence>
<protein>
    <recommendedName>
        <fullName evidence="6">Polynucleotide 5'-hydroxyl-kinase NOL9</fullName>
    </recommendedName>
</protein>
<comment type="similarity">
    <text evidence="1">Belongs to the Clp1 family. NOL9/GRC3 subfamily.</text>
</comment>
<dbReference type="Gene3D" id="3.40.50.300">
    <property type="entry name" value="P-loop containing nucleotide triphosphate hydrolases"/>
    <property type="match status" value="1"/>
</dbReference>
<reference evidence="10 11" key="1">
    <citation type="journal article" date="2019" name="Sci. Rep.">
        <title>Orb-weaving spider Araneus ventricosus genome elucidates the spidroin gene catalogue.</title>
        <authorList>
            <person name="Kono N."/>
            <person name="Nakamura H."/>
            <person name="Ohtoshi R."/>
            <person name="Moran D.A.P."/>
            <person name="Shinohara A."/>
            <person name="Yoshida Y."/>
            <person name="Fujiwara M."/>
            <person name="Mori M."/>
            <person name="Tomita M."/>
            <person name="Arakawa K."/>
        </authorList>
    </citation>
    <scope>NUCLEOTIDE SEQUENCE [LARGE SCALE GENOMIC DNA]</scope>
</reference>
<evidence type="ECO:0000256" key="7">
    <source>
        <dbReference type="SAM" id="MobiDB-lite"/>
    </source>
</evidence>
<dbReference type="PANTHER" id="PTHR12755">
    <property type="entry name" value="CLEAVAGE/POLYADENYLATION FACTOR IA SUBUNIT CLP1P"/>
    <property type="match status" value="1"/>
</dbReference>
<keyword evidence="4" id="KW-0418">Kinase</keyword>
<dbReference type="InterPro" id="IPR027417">
    <property type="entry name" value="P-loop_NTPase"/>
</dbReference>
<name>A0A4Y2L4J7_ARAVE</name>
<dbReference type="GO" id="GO:0005524">
    <property type="term" value="F:ATP binding"/>
    <property type="evidence" value="ECO:0007669"/>
    <property type="project" value="UniProtKB-KW"/>
</dbReference>
<feature type="compositionally biased region" description="Basic residues" evidence="7">
    <location>
        <begin position="1"/>
        <end position="10"/>
    </location>
</feature>